<dbReference type="OrthoDB" id="4151701at2"/>
<proteinExistence type="predicted"/>
<accession>A0A5N6A3U9</accession>
<name>A0A5N6A3U9_9ACTN</name>
<dbReference type="RefSeq" id="WP_139670501.1">
    <property type="nucleotide sequence ID" value="NZ_VDLY02000013.1"/>
</dbReference>
<sequence>MSFVLLDARLFTGGADLSGHSNKIELSGETEDKDVTNYRSDGWTEVLGGLASAEISGAGQWEAGDPGMVDDVSWSMLGGIGAWTVCPTDSTPGALAYFTRALRADYTLGESVGEVAPWSGTAKSSWPLVRGVIEHPPGIARTADGSSAGVELGPVPAGGRLYAVLHVLSAAGTTPSLTVTVESSGDDEFEEPATVLTLDAATEPGGQVVRTAGDAVTDGWFRVSWEITGTSPSFLFVVALGIA</sequence>
<dbReference type="Proteomes" id="UP000314251">
    <property type="component" value="Unassembled WGS sequence"/>
</dbReference>
<dbReference type="EMBL" id="VDLY02000013">
    <property type="protein sequence ID" value="KAB8162922.1"/>
    <property type="molecule type" value="Genomic_DNA"/>
</dbReference>
<evidence type="ECO:0000313" key="1">
    <source>
        <dbReference type="EMBL" id="KAB8162922.1"/>
    </source>
</evidence>
<protein>
    <submittedName>
        <fullName evidence="1">Uncharacterized protein</fullName>
    </submittedName>
</protein>
<keyword evidence="2" id="KW-1185">Reference proteome</keyword>
<organism evidence="1 2">
    <name type="scientific">Streptomyces mimosae</name>
    <dbReference type="NCBI Taxonomy" id="2586635"/>
    <lineage>
        <taxon>Bacteria</taxon>
        <taxon>Bacillati</taxon>
        <taxon>Actinomycetota</taxon>
        <taxon>Actinomycetes</taxon>
        <taxon>Kitasatosporales</taxon>
        <taxon>Streptomycetaceae</taxon>
        <taxon>Streptomyces</taxon>
    </lineage>
</organism>
<reference evidence="1" key="1">
    <citation type="submission" date="2019-10" db="EMBL/GenBank/DDBJ databases">
        <title>Nonomuraea sp. nov., isolated from Phyllanthus amarus.</title>
        <authorList>
            <person name="Klykleung N."/>
            <person name="Tanasupawat S."/>
        </authorList>
    </citation>
    <scope>NUCLEOTIDE SEQUENCE [LARGE SCALE GENOMIC DNA]</scope>
    <source>
        <strain evidence="1">3MP-10</strain>
    </source>
</reference>
<evidence type="ECO:0000313" key="2">
    <source>
        <dbReference type="Proteomes" id="UP000314251"/>
    </source>
</evidence>
<comment type="caution">
    <text evidence="1">The sequence shown here is derived from an EMBL/GenBank/DDBJ whole genome shotgun (WGS) entry which is preliminary data.</text>
</comment>
<dbReference type="AlphaFoldDB" id="A0A5N6A3U9"/>
<gene>
    <name evidence="1" type="ORF">FH607_019990</name>
</gene>